<dbReference type="Proteomes" id="UP000887565">
    <property type="component" value="Unplaced"/>
</dbReference>
<dbReference type="GO" id="GO:0030388">
    <property type="term" value="P:fructose 1,6-bisphosphate metabolic process"/>
    <property type="evidence" value="ECO:0007669"/>
    <property type="project" value="TreeGrafter"/>
</dbReference>
<proteinExistence type="predicted"/>
<keyword evidence="7" id="KW-1185">Reference proteome</keyword>
<accession>A0A915J401</accession>
<evidence type="ECO:0000259" key="6">
    <source>
        <dbReference type="Pfam" id="PF00365"/>
    </source>
</evidence>
<dbReference type="Pfam" id="PF00365">
    <property type="entry name" value="PFK"/>
    <property type="match status" value="1"/>
</dbReference>
<sequence length="210" mass="23814">MHWKDVSGWAMYGGSNLGTRKEVPRDFCRVAEQLRKHKIQGLLIVGGFEAYHSALCLFDKRDEYAEFRIPICVIPATISNNVPGTGFSIGRQRYLILRSEKANRNYTTDFITKLFSEEGAGTFDTKQINFDKQQFFGSFRTNRKEFGYFFPFDRILSIKMAARAVEWLVKMAVHYSAGSPTGEISTAEPESCVILGLLNRQVAFTPVDSV</sequence>
<organism evidence="7 8">
    <name type="scientific">Romanomermis culicivorax</name>
    <name type="common">Nematode worm</name>
    <dbReference type="NCBI Taxonomy" id="13658"/>
    <lineage>
        <taxon>Eukaryota</taxon>
        <taxon>Metazoa</taxon>
        <taxon>Ecdysozoa</taxon>
        <taxon>Nematoda</taxon>
        <taxon>Enoplea</taxon>
        <taxon>Dorylaimia</taxon>
        <taxon>Mermithida</taxon>
        <taxon>Mermithoidea</taxon>
        <taxon>Mermithidae</taxon>
        <taxon>Romanomermis</taxon>
    </lineage>
</organism>
<evidence type="ECO:0000256" key="1">
    <source>
        <dbReference type="ARBA" id="ARBA00022679"/>
    </source>
</evidence>
<dbReference type="PANTHER" id="PTHR13697">
    <property type="entry name" value="PHOSPHOFRUCTOKINASE"/>
    <property type="match status" value="1"/>
</dbReference>
<comment type="catalytic activity">
    <reaction evidence="5">
        <text>beta-D-fructose 6-phosphate + ATP = beta-D-fructose 1,6-bisphosphate + ADP + H(+)</text>
        <dbReference type="Rhea" id="RHEA:16109"/>
        <dbReference type="ChEBI" id="CHEBI:15378"/>
        <dbReference type="ChEBI" id="CHEBI:30616"/>
        <dbReference type="ChEBI" id="CHEBI:32966"/>
        <dbReference type="ChEBI" id="CHEBI:57634"/>
        <dbReference type="ChEBI" id="CHEBI:456216"/>
        <dbReference type="EC" id="2.7.1.11"/>
    </reaction>
</comment>
<dbReference type="SUPFAM" id="SSF53784">
    <property type="entry name" value="Phosphofructokinase"/>
    <property type="match status" value="1"/>
</dbReference>
<dbReference type="GO" id="GO:0005945">
    <property type="term" value="C:6-phosphofructokinase complex"/>
    <property type="evidence" value="ECO:0007669"/>
    <property type="project" value="TreeGrafter"/>
</dbReference>
<evidence type="ECO:0000313" key="8">
    <source>
        <dbReference type="WBParaSite" id="nRc.2.0.1.t20432-RA"/>
    </source>
</evidence>
<dbReference type="GO" id="GO:0003872">
    <property type="term" value="F:6-phosphofructokinase activity"/>
    <property type="evidence" value="ECO:0007669"/>
    <property type="project" value="UniProtKB-EC"/>
</dbReference>
<dbReference type="PANTHER" id="PTHR13697:SF4">
    <property type="entry name" value="ATP-DEPENDENT 6-PHOSPHOFRUCTOKINASE"/>
    <property type="match status" value="1"/>
</dbReference>
<dbReference type="AlphaFoldDB" id="A0A915J401"/>
<dbReference type="GO" id="GO:0042802">
    <property type="term" value="F:identical protein binding"/>
    <property type="evidence" value="ECO:0007669"/>
    <property type="project" value="TreeGrafter"/>
</dbReference>
<name>A0A915J401_ROMCU</name>
<dbReference type="InterPro" id="IPR000023">
    <property type="entry name" value="Phosphofructokinase_dom"/>
</dbReference>
<dbReference type="GO" id="GO:0016208">
    <property type="term" value="F:AMP binding"/>
    <property type="evidence" value="ECO:0007669"/>
    <property type="project" value="TreeGrafter"/>
</dbReference>
<keyword evidence="1" id="KW-0808">Transferase</keyword>
<dbReference type="Gene3D" id="3.40.50.450">
    <property type="match status" value="2"/>
</dbReference>
<evidence type="ECO:0000256" key="4">
    <source>
        <dbReference type="ARBA" id="ARBA00022842"/>
    </source>
</evidence>
<evidence type="ECO:0000256" key="5">
    <source>
        <dbReference type="ARBA" id="ARBA00048070"/>
    </source>
</evidence>
<dbReference type="GO" id="GO:0070095">
    <property type="term" value="F:fructose-6-phosphate binding"/>
    <property type="evidence" value="ECO:0007669"/>
    <property type="project" value="TreeGrafter"/>
</dbReference>
<reference evidence="8" key="1">
    <citation type="submission" date="2022-11" db="UniProtKB">
        <authorList>
            <consortium name="WormBaseParasite"/>
        </authorList>
    </citation>
    <scope>IDENTIFICATION</scope>
</reference>
<dbReference type="GO" id="GO:0046872">
    <property type="term" value="F:metal ion binding"/>
    <property type="evidence" value="ECO:0007669"/>
    <property type="project" value="UniProtKB-KW"/>
</dbReference>
<dbReference type="GO" id="GO:0005524">
    <property type="term" value="F:ATP binding"/>
    <property type="evidence" value="ECO:0007669"/>
    <property type="project" value="TreeGrafter"/>
</dbReference>
<evidence type="ECO:0000313" key="7">
    <source>
        <dbReference type="Proteomes" id="UP000887565"/>
    </source>
</evidence>
<dbReference type="GO" id="GO:0061621">
    <property type="term" value="P:canonical glycolysis"/>
    <property type="evidence" value="ECO:0007669"/>
    <property type="project" value="TreeGrafter"/>
</dbReference>
<dbReference type="GO" id="GO:0006002">
    <property type="term" value="P:fructose 6-phosphate metabolic process"/>
    <property type="evidence" value="ECO:0007669"/>
    <property type="project" value="TreeGrafter"/>
</dbReference>
<keyword evidence="3" id="KW-0418">Kinase</keyword>
<keyword evidence="4" id="KW-0460">Magnesium</keyword>
<dbReference type="InterPro" id="IPR035966">
    <property type="entry name" value="PKF_sf"/>
</dbReference>
<dbReference type="WBParaSite" id="nRc.2.0.1.t20432-RA">
    <property type="protein sequence ID" value="nRc.2.0.1.t20432-RA"/>
    <property type="gene ID" value="nRc.2.0.1.g20432"/>
</dbReference>
<dbReference type="GO" id="GO:0048029">
    <property type="term" value="F:monosaccharide binding"/>
    <property type="evidence" value="ECO:0007669"/>
    <property type="project" value="TreeGrafter"/>
</dbReference>
<protein>
    <submittedName>
        <fullName evidence="8">Phosphofructokinase domain-containing protein</fullName>
    </submittedName>
</protein>
<evidence type="ECO:0000256" key="3">
    <source>
        <dbReference type="ARBA" id="ARBA00022777"/>
    </source>
</evidence>
<feature type="domain" description="Phosphofructokinase" evidence="6">
    <location>
        <begin position="1"/>
        <end position="90"/>
    </location>
</feature>
<keyword evidence="2" id="KW-0479">Metal-binding</keyword>
<evidence type="ECO:0000256" key="2">
    <source>
        <dbReference type="ARBA" id="ARBA00022723"/>
    </source>
</evidence>